<accession>A0A6P6B5S8</accession>
<feature type="compositionally biased region" description="Low complexity" evidence="9">
    <location>
        <begin position="628"/>
        <end position="639"/>
    </location>
</feature>
<protein>
    <recommendedName>
        <fullName evidence="8">S-acyltransferase</fullName>
        <ecNumber evidence="8">2.3.1.225</ecNumber>
    </recommendedName>
    <alternativeName>
        <fullName evidence="8">Palmitoyltransferase</fullName>
    </alternativeName>
</protein>
<dbReference type="PANTHER" id="PTHR22883:SF316">
    <property type="entry name" value="PROTEIN S-ACYLTRANSFERASE 21"/>
    <property type="match status" value="1"/>
</dbReference>
<dbReference type="PROSITE" id="PS50216">
    <property type="entry name" value="DHHC"/>
    <property type="match status" value="1"/>
</dbReference>
<evidence type="ECO:0000256" key="8">
    <source>
        <dbReference type="RuleBase" id="RU079119"/>
    </source>
</evidence>
<dbReference type="RefSeq" id="XP_022772537.1">
    <property type="nucleotide sequence ID" value="XM_022916802.1"/>
</dbReference>
<dbReference type="InterPro" id="IPR001594">
    <property type="entry name" value="Palmitoyltrfase_DHHC"/>
</dbReference>
<dbReference type="GO" id="GO:0005783">
    <property type="term" value="C:endoplasmic reticulum"/>
    <property type="evidence" value="ECO:0007669"/>
    <property type="project" value="TreeGrafter"/>
</dbReference>
<evidence type="ECO:0000256" key="6">
    <source>
        <dbReference type="ARBA" id="ARBA00023136"/>
    </source>
</evidence>
<evidence type="ECO:0000256" key="7">
    <source>
        <dbReference type="ARBA" id="ARBA00023315"/>
    </source>
</evidence>
<dbReference type="GO" id="GO:0019706">
    <property type="term" value="F:protein-cysteine S-palmitoyltransferase activity"/>
    <property type="evidence" value="ECO:0007669"/>
    <property type="project" value="UniProtKB-EC"/>
</dbReference>
<organism evidence="11 12">
    <name type="scientific">Durio zibethinus</name>
    <name type="common">Durian</name>
    <dbReference type="NCBI Taxonomy" id="66656"/>
    <lineage>
        <taxon>Eukaryota</taxon>
        <taxon>Viridiplantae</taxon>
        <taxon>Streptophyta</taxon>
        <taxon>Embryophyta</taxon>
        <taxon>Tracheophyta</taxon>
        <taxon>Spermatophyta</taxon>
        <taxon>Magnoliopsida</taxon>
        <taxon>eudicotyledons</taxon>
        <taxon>Gunneridae</taxon>
        <taxon>Pentapetalae</taxon>
        <taxon>rosids</taxon>
        <taxon>malvids</taxon>
        <taxon>Malvales</taxon>
        <taxon>Malvaceae</taxon>
        <taxon>Helicteroideae</taxon>
        <taxon>Durio</taxon>
    </lineage>
</organism>
<evidence type="ECO:0000256" key="3">
    <source>
        <dbReference type="ARBA" id="ARBA00022679"/>
    </source>
</evidence>
<gene>
    <name evidence="12" type="primary">LOC111315225</name>
</gene>
<feature type="transmembrane region" description="Helical" evidence="8">
    <location>
        <begin position="699"/>
        <end position="720"/>
    </location>
</feature>
<evidence type="ECO:0000313" key="11">
    <source>
        <dbReference type="Proteomes" id="UP000515121"/>
    </source>
</evidence>
<dbReference type="GO" id="GO:0005794">
    <property type="term" value="C:Golgi apparatus"/>
    <property type="evidence" value="ECO:0007669"/>
    <property type="project" value="TreeGrafter"/>
</dbReference>
<keyword evidence="11" id="KW-1185">Reference proteome</keyword>
<keyword evidence="3 8" id="KW-0808">Transferase</keyword>
<evidence type="ECO:0000259" key="10">
    <source>
        <dbReference type="Pfam" id="PF01529"/>
    </source>
</evidence>
<feature type="compositionally biased region" description="Polar residues" evidence="9">
    <location>
        <begin position="342"/>
        <end position="355"/>
    </location>
</feature>
<keyword evidence="7 8" id="KW-0012">Acyltransferase</keyword>
<feature type="compositionally biased region" description="Polar residues" evidence="9">
    <location>
        <begin position="545"/>
        <end position="558"/>
    </location>
</feature>
<name>A0A6P6B5S8_DURZI</name>
<dbReference type="Pfam" id="PF01529">
    <property type="entry name" value="DHHC"/>
    <property type="match status" value="1"/>
</dbReference>
<sequence length="731" mass="80504">MVRRHGWQLPAHTFQVVAITVFFLLSVAYYAFFAPFLGKDIYEYVAIGVYSIMALSVLILYVRCTAIDPSDPGILLEVDKTSAYKSHNEMDLPGNASSTEEPSKIGIIGLKYGRQSDRHGSRWCSKLGGFFCACLVSEDCRKDEDLLRQQAGEEDALFCTLCNAEVRKFSKHCRSCEKCVDGFDHHCRWLNNCVGRKNYITFVCLMAASLVWLIVEFGVGIAVLVRCFVDRKGTESEITEKLGVGFSRPPFATVVILLVLRSKSFLVLKSESLRLVFQNVLLNASSFSEALCTAVSFLATVPLGELFFFHIILIRKDITTYEYVVAMRTQSEPPGQSADGGDQQSMPSSPTSSALTAISGRSSLGMSLQYKGAWCTPPRIFMDHQDEIIPHLEPGRLPSTVDPDVVPPPDKEKRLPKRPVRISAWSLAKLDSNEAVKAAAKARATSSVLHPIGSQPHSYNVDQLSSNNVSGRSSPISTDHGFQSKNARAALSSYPSSCANREDAKSCGHSVGNISSPYLSSITPSTMAQQDSNREHFNPLYQMSANQSPCSTKQSEGNENAAEYPFRKNSSATESSRTSVFWDPEAGRFVSSSSRNAGSLQVPGTELLYSGQSIFFGGPLMNEHLSRGTRSSGSLSVGLDRGSTSSHYQQGRSQRACGYLVHAGLRYQALKQFSCQSDQSDRNLVYKIKQLLGKGHDLVIQRVFTVVSYHLIIGFLISFFDDDNQNVQDNI</sequence>
<comment type="subcellular location">
    <subcellularLocation>
        <location evidence="1">Endomembrane system</location>
        <topology evidence="1">Multi-pass membrane protein</topology>
    </subcellularLocation>
</comment>
<feature type="region of interest" description="Disordered" evidence="9">
    <location>
        <begin position="393"/>
        <end position="416"/>
    </location>
</feature>
<evidence type="ECO:0000256" key="4">
    <source>
        <dbReference type="ARBA" id="ARBA00022692"/>
    </source>
</evidence>
<dbReference type="PANTHER" id="PTHR22883">
    <property type="entry name" value="ZINC FINGER DHHC DOMAIN CONTAINING PROTEIN"/>
    <property type="match status" value="1"/>
</dbReference>
<feature type="region of interest" description="Disordered" evidence="9">
    <location>
        <begin position="627"/>
        <end position="650"/>
    </location>
</feature>
<dbReference type="OrthoDB" id="9909019at2759"/>
<keyword evidence="4 8" id="KW-0812">Transmembrane</keyword>
<evidence type="ECO:0000256" key="5">
    <source>
        <dbReference type="ARBA" id="ARBA00022989"/>
    </source>
</evidence>
<dbReference type="GeneID" id="111315225"/>
<feature type="transmembrane region" description="Helical" evidence="8">
    <location>
        <begin position="199"/>
        <end position="229"/>
    </location>
</feature>
<proteinExistence type="inferred from homology"/>
<comment type="domain">
    <text evidence="8">The DHHC domain is required for palmitoyltransferase activity.</text>
</comment>
<dbReference type="Proteomes" id="UP000515121">
    <property type="component" value="Unplaced"/>
</dbReference>
<feature type="region of interest" description="Disordered" evidence="9">
    <location>
        <begin position="331"/>
        <end position="355"/>
    </location>
</feature>
<feature type="region of interest" description="Disordered" evidence="9">
    <location>
        <begin position="545"/>
        <end position="570"/>
    </location>
</feature>
<evidence type="ECO:0000256" key="2">
    <source>
        <dbReference type="ARBA" id="ARBA00008574"/>
    </source>
</evidence>
<dbReference type="GO" id="GO:0006612">
    <property type="term" value="P:protein targeting to membrane"/>
    <property type="evidence" value="ECO:0007669"/>
    <property type="project" value="TreeGrafter"/>
</dbReference>
<comment type="similarity">
    <text evidence="2 8">Belongs to the DHHC palmitoyltransferase family.</text>
</comment>
<keyword evidence="6 8" id="KW-0472">Membrane</keyword>
<evidence type="ECO:0000256" key="9">
    <source>
        <dbReference type="SAM" id="MobiDB-lite"/>
    </source>
</evidence>
<keyword evidence="5 8" id="KW-1133">Transmembrane helix</keyword>
<evidence type="ECO:0000313" key="12">
    <source>
        <dbReference type="RefSeq" id="XP_022772537.1"/>
    </source>
</evidence>
<evidence type="ECO:0000256" key="1">
    <source>
        <dbReference type="ARBA" id="ARBA00004127"/>
    </source>
</evidence>
<comment type="catalytic activity">
    <reaction evidence="8">
        <text>L-cysteinyl-[protein] + hexadecanoyl-CoA = S-hexadecanoyl-L-cysteinyl-[protein] + CoA</text>
        <dbReference type="Rhea" id="RHEA:36683"/>
        <dbReference type="Rhea" id="RHEA-COMP:10131"/>
        <dbReference type="Rhea" id="RHEA-COMP:11032"/>
        <dbReference type="ChEBI" id="CHEBI:29950"/>
        <dbReference type="ChEBI" id="CHEBI:57287"/>
        <dbReference type="ChEBI" id="CHEBI:57379"/>
        <dbReference type="ChEBI" id="CHEBI:74151"/>
        <dbReference type="EC" id="2.3.1.225"/>
    </reaction>
</comment>
<dbReference type="KEGG" id="dzi:111315225"/>
<feature type="domain" description="Palmitoyltransferase DHHC" evidence="10">
    <location>
        <begin position="155"/>
        <end position="324"/>
    </location>
</feature>
<dbReference type="EC" id="2.3.1.225" evidence="8"/>
<feature type="transmembrane region" description="Helical" evidence="8">
    <location>
        <begin position="12"/>
        <end position="32"/>
    </location>
</feature>
<dbReference type="InterPro" id="IPR039859">
    <property type="entry name" value="PFA4/ZDH16/20/ERF2-like"/>
</dbReference>
<feature type="transmembrane region" description="Helical" evidence="8">
    <location>
        <begin position="44"/>
        <end position="62"/>
    </location>
</feature>
<dbReference type="AlphaFoldDB" id="A0A6P6B5S8"/>
<reference evidence="12" key="1">
    <citation type="submission" date="2025-08" db="UniProtKB">
        <authorList>
            <consortium name="RefSeq"/>
        </authorList>
    </citation>
    <scope>IDENTIFICATION</scope>
    <source>
        <tissue evidence="12">Fruit stalk</tissue>
    </source>
</reference>